<proteinExistence type="predicted"/>
<dbReference type="EMBL" id="UAQE01000004">
    <property type="protein sequence ID" value="SPU38226.1"/>
    <property type="molecule type" value="Genomic_DNA"/>
</dbReference>
<dbReference type="Pfam" id="PF04883">
    <property type="entry name" value="HK97-gp10_like"/>
    <property type="match status" value="1"/>
</dbReference>
<organism evidence="1 2">
    <name type="scientific">Lysinibacillus capsici</name>
    <dbReference type="NCBI Taxonomy" id="2115968"/>
    <lineage>
        <taxon>Bacteria</taxon>
        <taxon>Bacillati</taxon>
        <taxon>Bacillota</taxon>
        <taxon>Bacilli</taxon>
        <taxon>Bacillales</taxon>
        <taxon>Bacillaceae</taxon>
        <taxon>Lysinibacillus</taxon>
    </lineage>
</organism>
<dbReference type="NCBIfam" id="TIGR01725">
    <property type="entry name" value="phge_HK97_gp10"/>
    <property type="match status" value="1"/>
</dbReference>
<reference evidence="1 2" key="1">
    <citation type="submission" date="2018-06" db="EMBL/GenBank/DDBJ databases">
        <authorList>
            <consortium name="Pathogen Informatics"/>
            <person name="Doyle S."/>
        </authorList>
    </citation>
    <scope>NUCLEOTIDE SEQUENCE [LARGE SCALE GENOMIC DNA]</scope>
    <source>
        <strain evidence="1 2">NCTC7582</strain>
    </source>
</reference>
<gene>
    <name evidence="1" type="ORF">NCTC7582_04180</name>
</gene>
<evidence type="ECO:0000313" key="1">
    <source>
        <dbReference type="EMBL" id="SPU38226.1"/>
    </source>
</evidence>
<dbReference type="AlphaFoldDB" id="A0A2X1BUB9"/>
<evidence type="ECO:0000313" key="2">
    <source>
        <dbReference type="Proteomes" id="UP000251431"/>
    </source>
</evidence>
<name>A0A2X1BUB9_9BACI</name>
<dbReference type="InterPro" id="IPR010064">
    <property type="entry name" value="HK97-gp10_tail"/>
</dbReference>
<sequence length="138" mass="15596">MARITFGGRELLRAARRFEEGLLDKISDIVYETARLIQTQAKALAPVDDGSLRDSIEMKMLGKYNAVVTVGVHYAIYVEYGTGIYAQNGNGRRTPWTYFSTKLGRYVTTEGMRAQPFWGPAVDAGRDYFETEMRRLGL</sequence>
<accession>A0A2X1BUB9</accession>
<dbReference type="Proteomes" id="UP000251431">
    <property type="component" value="Unassembled WGS sequence"/>
</dbReference>
<protein>
    <submittedName>
        <fullName evidence="1">Phage-like protein</fullName>
    </submittedName>
</protein>
<dbReference type="RefSeq" id="WP_112118273.1">
    <property type="nucleotide sequence ID" value="NZ_CP185952.1"/>
</dbReference>